<keyword evidence="9" id="KW-1185">Reference proteome</keyword>
<name>A0A9W6LKE4_9BACT</name>
<keyword evidence="2 6" id="KW-0812">Transmembrane</keyword>
<evidence type="ECO:0000256" key="6">
    <source>
        <dbReference type="SAM" id="Phobius"/>
    </source>
</evidence>
<dbReference type="InterPro" id="IPR023494">
    <property type="entry name" value="Cyt_c_bgen_Ccs1/CcsB/ResB"/>
</dbReference>
<dbReference type="Proteomes" id="UP001144297">
    <property type="component" value="Unassembled WGS sequence"/>
</dbReference>
<evidence type="ECO:0000313" key="8">
    <source>
        <dbReference type="EMBL" id="GLI53612.1"/>
    </source>
</evidence>
<feature type="transmembrane region" description="Helical" evidence="6">
    <location>
        <begin position="171"/>
        <end position="195"/>
    </location>
</feature>
<evidence type="ECO:0000256" key="4">
    <source>
        <dbReference type="ARBA" id="ARBA00022989"/>
    </source>
</evidence>
<evidence type="ECO:0000259" key="7">
    <source>
        <dbReference type="Pfam" id="PF05140"/>
    </source>
</evidence>
<evidence type="ECO:0000256" key="3">
    <source>
        <dbReference type="ARBA" id="ARBA00022748"/>
    </source>
</evidence>
<dbReference type="PANTHER" id="PTHR31566:SF0">
    <property type="entry name" value="CYTOCHROME C BIOGENESIS PROTEIN CCS1, CHLOROPLASTIC"/>
    <property type="match status" value="1"/>
</dbReference>
<dbReference type="GO" id="GO:0017004">
    <property type="term" value="P:cytochrome complex assembly"/>
    <property type="evidence" value="ECO:0007669"/>
    <property type="project" value="UniProtKB-KW"/>
</dbReference>
<evidence type="ECO:0000256" key="2">
    <source>
        <dbReference type="ARBA" id="ARBA00022692"/>
    </source>
</evidence>
<dbReference type="Pfam" id="PF05140">
    <property type="entry name" value="ResB"/>
    <property type="match status" value="2"/>
</dbReference>
<dbReference type="GO" id="GO:0016020">
    <property type="term" value="C:membrane"/>
    <property type="evidence" value="ECO:0007669"/>
    <property type="project" value="UniProtKB-SubCell"/>
</dbReference>
<accession>A0A9W6LKE4</accession>
<evidence type="ECO:0000256" key="5">
    <source>
        <dbReference type="ARBA" id="ARBA00023136"/>
    </source>
</evidence>
<dbReference type="AlphaFoldDB" id="A0A9W6LKE4"/>
<feature type="transmembrane region" description="Helical" evidence="6">
    <location>
        <begin position="78"/>
        <end position="97"/>
    </location>
</feature>
<evidence type="ECO:0000313" key="9">
    <source>
        <dbReference type="Proteomes" id="UP001144297"/>
    </source>
</evidence>
<protein>
    <submittedName>
        <fullName evidence="8">Cytochrome c biogenesis protein</fullName>
    </submittedName>
</protein>
<gene>
    <name evidence="8" type="ORF">TISLANDTSLP1_13050</name>
</gene>
<feature type="domain" description="ResB-like" evidence="7">
    <location>
        <begin position="19"/>
        <end position="365"/>
    </location>
</feature>
<keyword evidence="3" id="KW-0201">Cytochrome c-type biogenesis</keyword>
<dbReference type="EMBL" id="BSDX01000001">
    <property type="protein sequence ID" value="GLI53612.1"/>
    <property type="molecule type" value="Genomic_DNA"/>
</dbReference>
<keyword evidence="4 6" id="KW-1133">Transmembrane helix</keyword>
<dbReference type="InterPro" id="IPR007816">
    <property type="entry name" value="ResB-like_domain"/>
</dbReference>
<feature type="transmembrane region" description="Helical" evidence="6">
    <location>
        <begin position="12"/>
        <end position="38"/>
    </location>
</feature>
<evidence type="ECO:0000256" key="1">
    <source>
        <dbReference type="ARBA" id="ARBA00004141"/>
    </source>
</evidence>
<organism evidence="8 9">
    <name type="scientific">Thermodesulfovibrio yellowstonii</name>
    <dbReference type="NCBI Taxonomy" id="28262"/>
    <lineage>
        <taxon>Bacteria</taxon>
        <taxon>Pseudomonadati</taxon>
        <taxon>Nitrospirota</taxon>
        <taxon>Thermodesulfovibrionia</taxon>
        <taxon>Thermodesulfovibrionales</taxon>
        <taxon>Thermodesulfovibrionaceae</taxon>
        <taxon>Thermodesulfovibrio</taxon>
    </lineage>
</organism>
<keyword evidence="5 6" id="KW-0472">Membrane</keyword>
<feature type="transmembrane region" description="Helical" evidence="6">
    <location>
        <begin position="407"/>
        <end position="425"/>
    </location>
</feature>
<proteinExistence type="predicted"/>
<sequence>MSKIDRWNEKIWNFFASVDLAIALFIIISIGAAIGTIIPQQTDPEAIVRFFSKFLPPVSAMKAYEIVNLLDLNNLYHSWWFTFLLFMFALNLIVCSMDRLPSLLKSFKTSSHPLPAQVLEKMPIKKKIDNIQPNILDKINGILKNKGFSIHVFETQEGIQIQAQKWSKTRLAVYLTHLSILIILVGALMGTFWGFRGSMNIVEGTGLNFAISDSGKAIPLDFEVRCDKFEAEYYENSSIPKAYRSYIRILENGQVIKFDNKENVIIEVNQPFSYKGITFYQASYGFQPSEHAEFRFTYFDKTGKEHKINARFEEKFNIPGTSAIASVIDFSPALGIDEQGKLFNMDTNMINPAVLVQFDDKGKKTEQWILTRIPETWVTPYGKLKFNELWGAQFTGLQIRKDPGIPLIYIGSIFLCIGLFISLFLRPITLFVTISKDNLIFYCPSSKTSLIIEKQINEIINKLKGENI</sequence>
<comment type="subcellular location">
    <subcellularLocation>
        <location evidence="1">Membrane</location>
        <topology evidence="1">Multi-pass membrane protein</topology>
    </subcellularLocation>
</comment>
<reference evidence="8" key="1">
    <citation type="submission" date="2022-12" db="EMBL/GenBank/DDBJ databases">
        <title>Reference genome sequencing for broad-spectrum identification of bacterial and archaeal isolates by mass spectrometry.</title>
        <authorList>
            <person name="Sekiguchi Y."/>
            <person name="Tourlousse D.M."/>
        </authorList>
    </citation>
    <scope>NUCLEOTIDE SEQUENCE</scope>
    <source>
        <strain evidence="8">TSL-P1</strain>
    </source>
</reference>
<feature type="domain" description="ResB-like" evidence="7">
    <location>
        <begin position="392"/>
        <end position="435"/>
    </location>
</feature>
<dbReference type="PANTHER" id="PTHR31566">
    <property type="entry name" value="CYTOCHROME C BIOGENESIS PROTEIN CCS1, CHLOROPLASTIC"/>
    <property type="match status" value="1"/>
</dbReference>
<comment type="caution">
    <text evidence="8">The sequence shown here is derived from an EMBL/GenBank/DDBJ whole genome shotgun (WGS) entry which is preliminary data.</text>
</comment>